<keyword evidence="9" id="KW-1185">Reference proteome</keyword>
<dbReference type="Pfam" id="PF01513">
    <property type="entry name" value="NAD_kinase"/>
    <property type="match status" value="1"/>
</dbReference>
<dbReference type="Proteomes" id="UP000224854">
    <property type="component" value="Unassembled WGS sequence"/>
</dbReference>
<keyword evidence="4" id="KW-0418">Kinase</keyword>
<evidence type="ECO:0000256" key="6">
    <source>
        <dbReference type="ARBA" id="ARBA00022857"/>
    </source>
</evidence>
<sequence length="453" mass="49950">MATRTVLDRLWLAPPAPCRCSATWRRPFGTTRMRRQMQQAKPKPSTSIAQLPASITPKYLPLKKPASGHLSLHWPRPPRNLLLVLKLDAPNAVESVVAFANHVHREYPAVNMIVEPYFFAMLSQRLRFPIFVADNGASLSEKVDVIATFGGDGTFLRAASFFKLLPSVPPILSFSMGTLGFLGEWNFGDHELAWKQIYMSGCPFNSPSHATDRDKYPEWDSVREKCHGAPPAKILLRHRLQADLYDKEGNNITHIASERLTRDRKSTMATPQEASPSLRAVNEISVYRGLSPHLAVVNITHNGSPLTETMGDGALVSTPTGSTAYSLSTGGPIVHPLAKSLVLTPISPCSLSFRSLVLPFERSISLRVSPRNRSDELIFSIDGKQCASLARGTEVRINGEFVGRGQAGEDWHGGVPCVMRADNFDPWVAGINGLLKFNRPFGRYSADEEEAVD</sequence>
<evidence type="ECO:0000313" key="9">
    <source>
        <dbReference type="Proteomes" id="UP000224854"/>
    </source>
</evidence>
<evidence type="ECO:0000256" key="4">
    <source>
        <dbReference type="ARBA" id="ARBA00022777"/>
    </source>
</evidence>
<dbReference type="GO" id="GO:0019674">
    <property type="term" value="P:NAD+ metabolic process"/>
    <property type="evidence" value="ECO:0007669"/>
    <property type="project" value="InterPro"/>
</dbReference>
<dbReference type="Pfam" id="PF20143">
    <property type="entry name" value="NAD_kinase_C"/>
    <property type="match status" value="1"/>
</dbReference>
<dbReference type="Gene3D" id="2.60.200.30">
    <property type="entry name" value="Probable inorganic polyphosphate/atp-NAD kinase, domain 2"/>
    <property type="match status" value="1"/>
</dbReference>
<evidence type="ECO:0000256" key="1">
    <source>
        <dbReference type="ARBA" id="ARBA00010995"/>
    </source>
</evidence>
<evidence type="ECO:0000256" key="3">
    <source>
        <dbReference type="ARBA" id="ARBA00022741"/>
    </source>
</evidence>
<accession>A0A2C5ZLK2</accession>
<dbReference type="GO" id="GO:0005524">
    <property type="term" value="F:ATP binding"/>
    <property type="evidence" value="ECO:0007669"/>
    <property type="project" value="UniProtKB-KW"/>
</dbReference>
<keyword evidence="5" id="KW-0067">ATP-binding</keyword>
<keyword evidence="2" id="KW-0808">Transferase</keyword>
<dbReference type="PANTHER" id="PTHR20275:SF26">
    <property type="entry name" value="NADH KINASE POS5, MITOCHONDRIAL"/>
    <property type="match status" value="1"/>
</dbReference>
<reference evidence="8 9" key="1">
    <citation type="submission" date="2017-06" db="EMBL/GenBank/DDBJ databases">
        <title>Ant-infecting Ophiocordyceps genomes reveal a high diversity of potential behavioral manipulation genes and a possible major role for enterotoxins.</title>
        <authorList>
            <person name="De Bekker C."/>
            <person name="Evans H.C."/>
            <person name="Brachmann A."/>
            <person name="Hughes D.P."/>
        </authorList>
    </citation>
    <scope>NUCLEOTIDE SEQUENCE [LARGE SCALE GENOMIC DNA]</scope>
    <source>
        <strain evidence="8 9">1348a</strain>
    </source>
</reference>
<dbReference type="InterPro" id="IPR017438">
    <property type="entry name" value="ATP-NAD_kinase_N"/>
</dbReference>
<dbReference type="InterPro" id="IPR017437">
    <property type="entry name" value="ATP-NAD_kinase_PpnK-typ_C"/>
</dbReference>
<evidence type="ECO:0000256" key="7">
    <source>
        <dbReference type="ARBA" id="ARBA00023027"/>
    </source>
</evidence>
<dbReference type="Gene3D" id="3.40.50.10330">
    <property type="entry name" value="Probable inorganic polyphosphate/atp-NAD kinase, domain 1"/>
    <property type="match status" value="2"/>
</dbReference>
<dbReference type="FunFam" id="2.60.200.30:FF:000009">
    <property type="entry name" value="Poly(P)/ATP NAD kinase"/>
    <property type="match status" value="1"/>
</dbReference>
<gene>
    <name evidence="8" type="ORF">CDD82_1590</name>
</gene>
<dbReference type="InterPro" id="IPR016064">
    <property type="entry name" value="NAD/diacylglycerol_kinase_sf"/>
</dbReference>
<comment type="caution">
    <text evidence="8">The sequence shown here is derived from an EMBL/GenBank/DDBJ whole genome shotgun (WGS) entry which is preliminary data.</text>
</comment>
<evidence type="ECO:0000256" key="5">
    <source>
        <dbReference type="ARBA" id="ARBA00022840"/>
    </source>
</evidence>
<dbReference type="InterPro" id="IPR002504">
    <property type="entry name" value="NADK"/>
</dbReference>
<dbReference type="EMBL" id="NJEU01000149">
    <property type="protein sequence ID" value="PHH80662.1"/>
    <property type="molecule type" value="Genomic_DNA"/>
</dbReference>
<keyword evidence="3" id="KW-0547">Nucleotide-binding</keyword>
<dbReference type="AlphaFoldDB" id="A0A2C5ZLK2"/>
<dbReference type="GO" id="GO:0003951">
    <property type="term" value="F:NAD+ kinase activity"/>
    <property type="evidence" value="ECO:0007669"/>
    <property type="project" value="InterPro"/>
</dbReference>
<name>A0A2C5ZLK2_9HYPO</name>
<evidence type="ECO:0000313" key="8">
    <source>
        <dbReference type="EMBL" id="PHH80662.1"/>
    </source>
</evidence>
<dbReference type="GO" id="GO:0006741">
    <property type="term" value="P:NADP+ biosynthetic process"/>
    <property type="evidence" value="ECO:0007669"/>
    <property type="project" value="InterPro"/>
</dbReference>
<protein>
    <recommendedName>
        <fullName evidence="10">NAD+ kinase</fullName>
    </recommendedName>
</protein>
<dbReference type="OrthoDB" id="24581at2759"/>
<evidence type="ECO:0008006" key="10">
    <source>
        <dbReference type="Google" id="ProtNLM"/>
    </source>
</evidence>
<organism evidence="8 9">
    <name type="scientific">Ophiocordyceps australis</name>
    <dbReference type="NCBI Taxonomy" id="1399860"/>
    <lineage>
        <taxon>Eukaryota</taxon>
        <taxon>Fungi</taxon>
        <taxon>Dikarya</taxon>
        <taxon>Ascomycota</taxon>
        <taxon>Pezizomycotina</taxon>
        <taxon>Sordariomycetes</taxon>
        <taxon>Hypocreomycetidae</taxon>
        <taxon>Hypocreales</taxon>
        <taxon>Ophiocordycipitaceae</taxon>
        <taxon>Ophiocordyceps</taxon>
    </lineage>
</organism>
<keyword evidence="7" id="KW-0520">NAD</keyword>
<dbReference type="SUPFAM" id="SSF111331">
    <property type="entry name" value="NAD kinase/diacylglycerol kinase-like"/>
    <property type="match status" value="1"/>
</dbReference>
<evidence type="ECO:0000256" key="2">
    <source>
        <dbReference type="ARBA" id="ARBA00022679"/>
    </source>
</evidence>
<dbReference type="PANTHER" id="PTHR20275">
    <property type="entry name" value="NAD KINASE"/>
    <property type="match status" value="1"/>
</dbReference>
<keyword evidence="6" id="KW-0521">NADP</keyword>
<comment type="similarity">
    <text evidence="1">Belongs to the NAD kinase family.</text>
</comment>
<dbReference type="HAMAP" id="MF_00361">
    <property type="entry name" value="NAD_kinase"/>
    <property type="match status" value="1"/>
</dbReference>
<proteinExistence type="inferred from homology"/>